<organism evidence="1 2">
    <name type="scientific">Alkanindiges hydrocarboniclasticus</name>
    <dbReference type="NCBI Taxonomy" id="1907941"/>
    <lineage>
        <taxon>Bacteria</taxon>
        <taxon>Pseudomonadati</taxon>
        <taxon>Pseudomonadota</taxon>
        <taxon>Gammaproteobacteria</taxon>
        <taxon>Moraxellales</taxon>
        <taxon>Moraxellaceae</taxon>
        <taxon>Alkanindiges</taxon>
    </lineage>
</organism>
<comment type="caution">
    <text evidence="1">The sequence shown here is derived from an EMBL/GenBank/DDBJ whole genome shotgun (WGS) entry which is preliminary data.</text>
</comment>
<accession>A0A1S8CX72</accession>
<evidence type="ECO:0000313" key="1">
    <source>
        <dbReference type="EMBL" id="ONG41787.1"/>
    </source>
</evidence>
<dbReference type="RefSeq" id="WP_076877157.1">
    <property type="nucleotide sequence ID" value="NZ_MLCN01000007.1"/>
</dbReference>
<proteinExistence type="predicted"/>
<evidence type="ECO:0000313" key="2">
    <source>
        <dbReference type="Proteomes" id="UP000192132"/>
    </source>
</evidence>
<name>A0A1S8CX72_9GAMM</name>
<reference evidence="1 2" key="1">
    <citation type="submission" date="2016-10" db="EMBL/GenBank/DDBJ databases">
        <title>Draft Genome sequence of Alkanindiges sp. strain H1.</title>
        <authorList>
            <person name="Subhash Y."/>
            <person name="Lee S."/>
        </authorList>
    </citation>
    <scope>NUCLEOTIDE SEQUENCE [LARGE SCALE GENOMIC DNA]</scope>
    <source>
        <strain evidence="1 2">H1</strain>
    </source>
</reference>
<protein>
    <submittedName>
        <fullName evidence="1">Uncharacterized protein</fullName>
    </submittedName>
</protein>
<keyword evidence="2" id="KW-1185">Reference proteome</keyword>
<sequence length="229" mass="26024">MNADAKTHLSVAQKRQAVEEGLKPFLPDNYLQDVLEFWELHYSHEPAFVLQRFLNEICTTAALKAQRSQMLQSVLLALSARERENQPASKKTKPGKPVLLHTSPLDMAPRFNGNEQAQVLMQCFAALSQRLFRTAPAQIDRSLRLYLMDTIPKLKMGSDAIHALRLWTGTDMEAPPTSLLTIEEMQQVINLIYSALCEYVGPVKADKLLSMAVKFQEENHPEWPIRQLL</sequence>
<dbReference type="Proteomes" id="UP000192132">
    <property type="component" value="Unassembled WGS sequence"/>
</dbReference>
<gene>
    <name evidence="1" type="ORF">BKE30_02825</name>
</gene>
<dbReference type="EMBL" id="MLCN01000007">
    <property type="protein sequence ID" value="ONG41787.1"/>
    <property type="molecule type" value="Genomic_DNA"/>
</dbReference>
<dbReference type="AlphaFoldDB" id="A0A1S8CX72"/>
<dbReference type="OrthoDB" id="6657308at2"/>